<reference evidence="2 3" key="1">
    <citation type="journal article" date="2011" name="Nature">
        <title>A high-resolution map of human evolutionary constraint using 29 mammals.</title>
        <authorList>
            <person name="Lindblad-Toh K."/>
            <person name="Garber M."/>
            <person name="Zuk O."/>
            <person name="Lin M.F."/>
            <person name="Parker B.J."/>
            <person name="Washietl S."/>
            <person name="Kheradpour P."/>
            <person name="Ernst J."/>
            <person name="Jordan G."/>
            <person name="Mauceli E."/>
            <person name="Ward L.D."/>
            <person name="Lowe C.B."/>
            <person name="Holloway A.K."/>
            <person name="Clamp M."/>
            <person name="Gnerre S."/>
            <person name="Alfoldi J."/>
            <person name="Beal K."/>
            <person name="Chang J."/>
            <person name="Clawson H."/>
            <person name="Cuff J."/>
            <person name="Di Palma F."/>
            <person name="Fitzgerald S."/>
            <person name="Flicek P."/>
            <person name="Guttman M."/>
            <person name="Hubisz M.J."/>
            <person name="Jaffe D.B."/>
            <person name="Jungreis I."/>
            <person name="Kent W.J."/>
            <person name="Kostka D."/>
            <person name="Lara M."/>
            <person name="Martins A.L."/>
            <person name="Massingham T."/>
            <person name="Moltke I."/>
            <person name="Raney B.J."/>
            <person name="Rasmussen M.D."/>
            <person name="Robinson J."/>
            <person name="Stark A."/>
            <person name="Vilella A.J."/>
            <person name="Wen J."/>
            <person name="Xie X."/>
            <person name="Zody M.C."/>
            <person name="Baldwin J."/>
            <person name="Bloom T."/>
            <person name="Chin C.W."/>
            <person name="Heiman D."/>
            <person name="Nicol R."/>
            <person name="Nusbaum C."/>
            <person name="Young S."/>
            <person name="Wilkinson J."/>
            <person name="Worley K.C."/>
            <person name="Kovar C.L."/>
            <person name="Muzny D.M."/>
            <person name="Gibbs R.A."/>
            <person name="Cree A."/>
            <person name="Dihn H.H."/>
            <person name="Fowler G."/>
            <person name="Jhangiani S."/>
            <person name="Joshi V."/>
            <person name="Lee S."/>
            <person name="Lewis L.R."/>
            <person name="Nazareth L.V."/>
            <person name="Okwuonu G."/>
            <person name="Santibanez J."/>
            <person name="Warren W.C."/>
            <person name="Mardis E.R."/>
            <person name="Weinstock G.M."/>
            <person name="Wilson R.K."/>
            <person name="Delehaunty K."/>
            <person name="Dooling D."/>
            <person name="Fronik C."/>
            <person name="Fulton L."/>
            <person name="Fulton B."/>
            <person name="Graves T."/>
            <person name="Minx P."/>
            <person name="Sodergren E."/>
            <person name="Birney E."/>
            <person name="Margulies E.H."/>
            <person name="Herrero J."/>
            <person name="Green E.D."/>
            <person name="Haussler D."/>
            <person name="Siepel A."/>
            <person name="Goldman N."/>
            <person name="Pollard K.S."/>
            <person name="Pedersen J.S."/>
            <person name="Lander E.S."/>
            <person name="Kellis M."/>
        </authorList>
    </citation>
    <scope>NUCLEOTIDE SEQUENCE [LARGE SCALE GENOMIC DNA]</scope>
</reference>
<dbReference type="InParanoid" id="G1Q8T5"/>
<dbReference type="STRING" id="59463.ENSMLUP00000020118"/>
<organism evidence="2 3">
    <name type="scientific">Myotis lucifugus</name>
    <name type="common">Little brown bat</name>
    <dbReference type="NCBI Taxonomy" id="59463"/>
    <lineage>
        <taxon>Eukaryota</taxon>
        <taxon>Metazoa</taxon>
        <taxon>Chordata</taxon>
        <taxon>Craniata</taxon>
        <taxon>Vertebrata</taxon>
        <taxon>Euteleostomi</taxon>
        <taxon>Mammalia</taxon>
        <taxon>Eutheria</taxon>
        <taxon>Laurasiatheria</taxon>
        <taxon>Chiroptera</taxon>
        <taxon>Yangochiroptera</taxon>
        <taxon>Vespertilionidae</taxon>
        <taxon>Myotis</taxon>
    </lineage>
</organism>
<proteinExistence type="predicted"/>
<reference evidence="2" key="3">
    <citation type="submission" date="2025-09" db="UniProtKB">
        <authorList>
            <consortium name="Ensembl"/>
        </authorList>
    </citation>
    <scope>IDENTIFICATION</scope>
</reference>
<accession>G1Q8T5</accession>
<dbReference type="AlphaFoldDB" id="G1Q8T5"/>
<dbReference type="EMBL" id="AAPE02057512">
    <property type="status" value="NOT_ANNOTATED_CDS"/>
    <property type="molecule type" value="Genomic_DNA"/>
</dbReference>
<sequence>EVSLTMDELLLSQDLVTCLDKGPNEAPSMPATPAPAAAIPTPGPSWPLSSFVSSQKTYPDSYGVCLGFLNSGTAGRVVWT</sequence>
<dbReference type="Proteomes" id="UP000001074">
    <property type="component" value="Unassembled WGS sequence"/>
</dbReference>
<evidence type="ECO:0000313" key="2">
    <source>
        <dbReference type="Ensembl" id="ENSMLUP00000020118.1"/>
    </source>
</evidence>
<feature type="region of interest" description="Disordered" evidence="1">
    <location>
        <begin position="21"/>
        <end position="40"/>
    </location>
</feature>
<dbReference type="EMBL" id="AAPE02057513">
    <property type="status" value="NOT_ANNOTATED_CDS"/>
    <property type="molecule type" value="Genomic_DNA"/>
</dbReference>
<dbReference type="Ensembl" id="ENSMLUT00000024956.1">
    <property type="protein sequence ID" value="ENSMLUP00000020118.1"/>
    <property type="gene ID" value="ENSMLUG00000026188.1"/>
</dbReference>
<name>G1Q8T5_MYOLU</name>
<keyword evidence="3" id="KW-1185">Reference proteome</keyword>
<dbReference type="EMBL" id="AAPE02057511">
    <property type="status" value="NOT_ANNOTATED_CDS"/>
    <property type="molecule type" value="Genomic_DNA"/>
</dbReference>
<protein>
    <submittedName>
        <fullName evidence="2">Uncharacterized protein</fullName>
    </submittedName>
</protein>
<evidence type="ECO:0000313" key="3">
    <source>
        <dbReference type="Proteomes" id="UP000001074"/>
    </source>
</evidence>
<evidence type="ECO:0000256" key="1">
    <source>
        <dbReference type="SAM" id="MobiDB-lite"/>
    </source>
</evidence>
<dbReference type="HOGENOM" id="CLU_2596325_0_0_1"/>
<reference evidence="2" key="2">
    <citation type="submission" date="2025-08" db="UniProtKB">
        <authorList>
            <consortium name="Ensembl"/>
        </authorList>
    </citation>
    <scope>IDENTIFICATION</scope>
</reference>
<feature type="compositionally biased region" description="Low complexity" evidence="1">
    <location>
        <begin position="26"/>
        <end position="40"/>
    </location>
</feature>